<evidence type="ECO:0000313" key="1">
    <source>
        <dbReference type="EMBL" id="PHV69780.1"/>
    </source>
</evidence>
<reference evidence="1" key="1">
    <citation type="submission" date="2017-10" db="EMBL/GenBank/DDBJ databases">
        <title>Genome sequence of cellulolytic Lachnospiraceae bacterium XHS1971 isolated from hotspring sediment.</title>
        <authorList>
            <person name="Vasudevan G."/>
            <person name="Joshi A.J."/>
            <person name="Hivarkar S."/>
            <person name="Lanjekar V.B."/>
            <person name="Dhakephalkar P.K."/>
            <person name="Dagar S."/>
        </authorList>
    </citation>
    <scope>NUCLEOTIDE SEQUENCE</scope>
    <source>
        <strain evidence="1">XHS1971</strain>
    </source>
</reference>
<dbReference type="Proteomes" id="UP000224460">
    <property type="component" value="Unassembled WGS sequence"/>
</dbReference>
<keyword evidence="2" id="KW-1185">Reference proteome</keyword>
<sequence length="122" mass="13666">MSIVKCMPVEPIVLKFNDGTILKCYINIKAIGLLIAEFGDFENVVKQAEEEPFTFYAKLLYAGIKVNKTSFTLEEAESIICSNCGNLIEELTDAYIRCCGDVGGEDFSKKYIAKIEEYLAEK</sequence>
<organism evidence="1 2">
    <name type="scientific">Sporanaerobium hydrogeniformans</name>
    <dbReference type="NCBI Taxonomy" id="3072179"/>
    <lineage>
        <taxon>Bacteria</taxon>
        <taxon>Bacillati</taxon>
        <taxon>Bacillota</taxon>
        <taxon>Clostridia</taxon>
        <taxon>Lachnospirales</taxon>
        <taxon>Lachnospiraceae</taxon>
        <taxon>Sporanaerobium</taxon>
    </lineage>
</organism>
<dbReference type="EMBL" id="PEDL01000018">
    <property type="protein sequence ID" value="PHV69780.1"/>
    <property type="molecule type" value="Genomic_DNA"/>
</dbReference>
<proteinExistence type="predicted"/>
<gene>
    <name evidence="1" type="ORF">CS063_13765</name>
</gene>
<accession>A0AC61D943</accession>
<name>A0AC61D943_9FIRM</name>
<protein>
    <submittedName>
        <fullName evidence="1">Uncharacterized protein</fullName>
    </submittedName>
</protein>
<comment type="caution">
    <text evidence="1">The sequence shown here is derived from an EMBL/GenBank/DDBJ whole genome shotgun (WGS) entry which is preliminary data.</text>
</comment>
<evidence type="ECO:0000313" key="2">
    <source>
        <dbReference type="Proteomes" id="UP000224460"/>
    </source>
</evidence>